<accession>A0AA43UDC5</accession>
<dbReference type="Proteomes" id="UP001171751">
    <property type="component" value="Unassembled WGS sequence"/>
</dbReference>
<evidence type="ECO:0000313" key="1">
    <source>
        <dbReference type="EMBL" id="MDO5457872.1"/>
    </source>
</evidence>
<dbReference type="AlphaFoldDB" id="A0AA43UDC5"/>
<reference evidence="1" key="1">
    <citation type="submission" date="2023-07" db="EMBL/GenBank/DDBJ databases">
        <title>Between Cages and Wild: Unraveling the Impact of Captivity on Animal Microbiomes and Antimicrobial Resistance.</title>
        <authorList>
            <person name="Schmartz G.P."/>
            <person name="Rehner J."/>
            <person name="Schuff M.J."/>
            <person name="Becker S.L."/>
            <person name="Kravczyk M."/>
            <person name="Gurevich A."/>
            <person name="Francke R."/>
            <person name="Mueller R."/>
            <person name="Keller V."/>
            <person name="Keller A."/>
        </authorList>
    </citation>
    <scope>NUCLEOTIDE SEQUENCE</scope>
    <source>
        <strain evidence="1">S39M_St_73</strain>
    </source>
</reference>
<dbReference type="EMBL" id="JAUNQW010000029">
    <property type="protein sequence ID" value="MDO5457872.1"/>
    <property type="molecule type" value="Genomic_DNA"/>
</dbReference>
<name>A0AA43UDC5_9LACT</name>
<sequence>MRNEITSILLNETNRDGYKVKDTRDYPTIIALYGNTANCVNELITPALEDFSQETGLSVGVLEIDWSTATCYDEAVKIWKEQVEVYELKSKNVIALHNFTRLPAIFGSRKLQSTIGGLLSKGCAIGNENGWTGWHLIMITDDATDDGVSDPCWMYFRRKSCLNTYQI</sequence>
<comment type="caution">
    <text evidence="1">The sequence shown here is derived from an EMBL/GenBank/DDBJ whole genome shotgun (WGS) entry which is preliminary data.</text>
</comment>
<protein>
    <submittedName>
        <fullName evidence="1">Uncharacterized protein</fullName>
    </submittedName>
</protein>
<evidence type="ECO:0000313" key="2">
    <source>
        <dbReference type="Proteomes" id="UP001171751"/>
    </source>
</evidence>
<gene>
    <name evidence="1" type="ORF">Q4F26_05935</name>
</gene>
<keyword evidence="2" id="KW-1185">Reference proteome</keyword>
<organism evidence="1 2">
    <name type="scientific">Atopococcus tabaci</name>
    <dbReference type="NCBI Taxonomy" id="269774"/>
    <lineage>
        <taxon>Bacteria</taxon>
        <taxon>Bacillati</taxon>
        <taxon>Bacillota</taxon>
        <taxon>Bacilli</taxon>
        <taxon>Lactobacillales</taxon>
        <taxon>Carnobacteriaceae</taxon>
        <taxon>Atopococcus</taxon>
    </lineage>
</organism>
<proteinExistence type="predicted"/>